<dbReference type="PROSITE" id="PS00678">
    <property type="entry name" value="WD_REPEATS_1"/>
    <property type="match status" value="1"/>
</dbReference>
<gene>
    <name evidence="4" type="ORF">KR093_010614</name>
</gene>
<evidence type="ECO:0000313" key="5">
    <source>
        <dbReference type="Proteomes" id="UP001200034"/>
    </source>
</evidence>
<dbReference type="Gene3D" id="2.130.10.10">
    <property type="entry name" value="YVTN repeat-like/Quinoprotein amine dehydrogenase"/>
    <property type="match status" value="1"/>
</dbReference>
<dbReference type="EMBL" id="JAJJHW010000681">
    <property type="protein sequence ID" value="KAH8384868.1"/>
    <property type="molecule type" value="Genomic_DNA"/>
</dbReference>
<keyword evidence="2" id="KW-0677">Repeat</keyword>
<dbReference type="Pfam" id="PF00400">
    <property type="entry name" value="WD40"/>
    <property type="match status" value="3"/>
</dbReference>
<comment type="caution">
    <text evidence="4">The sequence shown here is derived from an EMBL/GenBank/DDBJ whole genome shotgun (WGS) entry which is preliminary data.</text>
</comment>
<dbReference type="InterPro" id="IPR019775">
    <property type="entry name" value="WD40_repeat_CS"/>
</dbReference>
<dbReference type="SMART" id="SM00320">
    <property type="entry name" value="WD40"/>
    <property type="match status" value="3"/>
</dbReference>
<evidence type="ECO:0000256" key="1">
    <source>
        <dbReference type="ARBA" id="ARBA00022574"/>
    </source>
</evidence>
<dbReference type="SUPFAM" id="SSF50978">
    <property type="entry name" value="WD40 repeat-like"/>
    <property type="match status" value="1"/>
</dbReference>
<dbReference type="Proteomes" id="UP001200034">
    <property type="component" value="Unassembled WGS sequence"/>
</dbReference>
<protein>
    <recommendedName>
        <fullName evidence="6">Guanine nucleotide-binding protein subunit beta-like protein 1</fullName>
    </recommendedName>
</protein>
<keyword evidence="5" id="KW-1185">Reference proteome</keyword>
<evidence type="ECO:0000256" key="3">
    <source>
        <dbReference type="PROSITE-ProRule" id="PRU00221"/>
    </source>
</evidence>
<dbReference type="InterPro" id="IPR015943">
    <property type="entry name" value="WD40/YVTN_repeat-like_dom_sf"/>
</dbReference>
<keyword evidence="1 3" id="KW-0853">WD repeat</keyword>
<name>A0AAD4K8C8_9MUSC</name>
<reference evidence="4" key="1">
    <citation type="journal article" date="2021" name="Mol. Ecol. Resour.">
        <title>Phylogenomic analyses of the genus Drosophila reveals genomic signals of climate adaptation.</title>
        <authorList>
            <person name="Li F."/>
            <person name="Rane R.V."/>
            <person name="Luria V."/>
            <person name="Xiong Z."/>
            <person name="Chen J."/>
            <person name="Li Z."/>
            <person name="Catullo R.A."/>
            <person name="Griffin P.C."/>
            <person name="Schiffer M."/>
            <person name="Pearce S."/>
            <person name="Lee S.F."/>
            <person name="McElroy K."/>
            <person name="Stocker A."/>
            <person name="Shirriffs J."/>
            <person name="Cockerell F."/>
            <person name="Coppin C."/>
            <person name="Sgro C.M."/>
            <person name="Karger A."/>
            <person name="Cain J.W."/>
            <person name="Weber J.A."/>
            <person name="Santpere G."/>
            <person name="Kirschner M.W."/>
            <person name="Hoffmann A.A."/>
            <person name="Oakeshott J.G."/>
            <person name="Zhang G."/>
        </authorList>
    </citation>
    <scope>NUCLEOTIDE SEQUENCE</scope>
    <source>
        <strain evidence="4">BGI-SZ-2011g</strain>
    </source>
</reference>
<dbReference type="PROSITE" id="PS50082">
    <property type="entry name" value="WD_REPEATS_2"/>
    <property type="match status" value="1"/>
</dbReference>
<evidence type="ECO:0008006" key="6">
    <source>
        <dbReference type="Google" id="ProtNLM"/>
    </source>
</evidence>
<feature type="repeat" description="WD" evidence="3">
    <location>
        <begin position="328"/>
        <end position="344"/>
    </location>
</feature>
<dbReference type="PANTHER" id="PTHR19854">
    <property type="entry name" value="TRANSDUCIN BETA-LIKE 3"/>
    <property type="match status" value="1"/>
</dbReference>
<dbReference type="InterPro" id="IPR036322">
    <property type="entry name" value="WD40_repeat_dom_sf"/>
</dbReference>
<organism evidence="4 5">
    <name type="scientific">Drosophila rubida</name>
    <dbReference type="NCBI Taxonomy" id="30044"/>
    <lineage>
        <taxon>Eukaryota</taxon>
        <taxon>Metazoa</taxon>
        <taxon>Ecdysozoa</taxon>
        <taxon>Arthropoda</taxon>
        <taxon>Hexapoda</taxon>
        <taxon>Insecta</taxon>
        <taxon>Pterygota</taxon>
        <taxon>Neoptera</taxon>
        <taxon>Endopterygota</taxon>
        <taxon>Diptera</taxon>
        <taxon>Brachycera</taxon>
        <taxon>Muscomorpha</taxon>
        <taxon>Ephydroidea</taxon>
        <taxon>Drosophilidae</taxon>
        <taxon>Drosophila</taxon>
    </lineage>
</organism>
<dbReference type="PANTHER" id="PTHR19854:SF1">
    <property type="entry name" value="GUANINE NUCLEOTIDE-BINDING PROTEIN SUBUNIT BETA-LIKE PROTEIN 1"/>
    <property type="match status" value="1"/>
</dbReference>
<dbReference type="PROSITE" id="PS50294">
    <property type="entry name" value="WD_REPEATS_REGION"/>
    <property type="match status" value="1"/>
</dbReference>
<sequence>MAVLPPDPVFSLRCPEMGAVSSLCFHESERLLAGTQKGKVFLWDLQVSDKNNNNNHNNNKSILFGWQTNRSPLHFEVGSEPITNLHHTKENLVTQEKGGTITTYSINNSSYVKERSIPGNHLGYCRTALHINPNNTNEQLLFYPCEETAIGVLHVTDPAAPTQMLLPDDPQLPKLGAVTCFKPFESASQLFLLAGYESGHFLTWDLSSGVMIDIVDLAAEAVTVDYDAITNRGIVGAANDKLTTFSYQRQSMQLQRGSELCIKNPGVNCVRIRADQKVFASGGWDGRIRIFSWKSLRPLAVLTQHKQGGVMDIAYSPQPVSMWRAPIMAAAGMDGQISLWDLYN</sequence>
<dbReference type="InterPro" id="IPR001680">
    <property type="entry name" value="WD40_rpt"/>
</dbReference>
<proteinExistence type="predicted"/>
<evidence type="ECO:0000313" key="4">
    <source>
        <dbReference type="EMBL" id="KAH8384868.1"/>
    </source>
</evidence>
<evidence type="ECO:0000256" key="2">
    <source>
        <dbReference type="ARBA" id="ARBA00022737"/>
    </source>
</evidence>
<accession>A0AAD4K8C8</accession>
<dbReference type="AlphaFoldDB" id="A0AAD4K8C8"/>